<evidence type="ECO:0000313" key="27">
    <source>
        <dbReference type="Proteomes" id="UP000886934"/>
    </source>
</evidence>
<name>A0A081LKN9_AERCA</name>
<reference evidence="21 28" key="7">
    <citation type="submission" date="2023-12" db="EMBL/GenBank/DDBJ databases">
        <title>Characterization of antibiotic resistance in Aeromonas spp. in hospital effluent.</title>
        <authorList>
            <person name="Negoseki B.R.S."/>
            <person name="Krul D."/>
            <person name="Siqueira A.C."/>
            <person name="Almeida M."/>
            <person name="Mesa D."/>
            <person name="Conte D."/>
            <person name="Dalla-Costa L.M."/>
        </authorList>
    </citation>
    <scope>NUCLEOTIDE SEQUENCE [LARGE SCALE GENOMIC DNA]</scope>
    <source>
        <strain evidence="21 28">36v</strain>
    </source>
</reference>
<dbReference type="EMBL" id="AP021927">
    <property type="protein sequence ID" value="BBQ31003.1"/>
    <property type="molecule type" value="Genomic_DNA"/>
</dbReference>
<keyword evidence="28" id="KW-1185">Reference proteome</keyword>
<evidence type="ECO:0000313" key="19">
    <source>
        <dbReference type="EMBL" id="MDH1504735.1"/>
    </source>
</evidence>
<evidence type="ECO:0000313" key="15">
    <source>
        <dbReference type="EMBL" id="GJA40538.1"/>
    </source>
</evidence>
<evidence type="ECO:0000256" key="9">
    <source>
        <dbReference type="ARBA" id="ARBA00022989"/>
    </source>
</evidence>
<dbReference type="FunFam" id="1.20.58.340:FF:000001">
    <property type="entry name" value="Magnesium transport protein CorA"/>
    <property type="match status" value="1"/>
</dbReference>
<dbReference type="Proteomes" id="UP001218423">
    <property type="component" value="Chromosome"/>
</dbReference>
<evidence type="ECO:0000313" key="17">
    <source>
        <dbReference type="EMBL" id="GJA65236.1"/>
    </source>
</evidence>
<evidence type="ECO:0000313" key="24">
    <source>
        <dbReference type="EMBL" id="WFF99499.1"/>
    </source>
</evidence>
<keyword evidence="8 13" id="KW-0460">Magnesium</keyword>
<dbReference type="InterPro" id="IPR050829">
    <property type="entry name" value="CorA_MIT"/>
</dbReference>
<dbReference type="Gene3D" id="1.20.58.340">
    <property type="entry name" value="Magnesium transport protein CorA, transmembrane region"/>
    <property type="match status" value="1"/>
</dbReference>
<dbReference type="PANTHER" id="PTHR47685:SF1">
    <property type="entry name" value="MAGNESIUM TRANSPORT PROTEIN CORA"/>
    <property type="match status" value="1"/>
</dbReference>
<accession>A0A081LKN9</accession>
<dbReference type="EMBL" id="BPNN01000081">
    <property type="protein sequence ID" value="GJA65236.1"/>
    <property type="molecule type" value="Genomic_DNA"/>
</dbReference>
<evidence type="ECO:0000313" key="21">
    <source>
        <dbReference type="EMBL" id="MEA9437386.1"/>
    </source>
</evidence>
<dbReference type="EMBL" id="JAYGOJ010000103">
    <property type="protein sequence ID" value="MEA9437386.1"/>
    <property type="molecule type" value="Genomic_DNA"/>
</dbReference>
<reference evidence="22" key="2">
    <citation type="submission" date="2020-12" db="EMBL/GenBank/DDBJ databases">
        <title>GES Beta-lactamases isolated from hospital effluents in Brazil.</title>
        <authorList>
            <person name="Conte D."/>
            <person name="Mesa D."/>
            <person name="Palmeiro J.K."/>
            <person name="Dalla-Costa L.M."/>
        </authorList>
    </citation>
    <scope>NUCLEOTIDE SEQUENCE [LARGE SCALE GENOMIC DNA]</scope>
    <source>
        <strain evidence="22">Aero21</strain>
    </source>
</reference>
<comment type="function">
    <text evidence="13">Mediates influx of magnesium ions.</text>
</comment>
<reference evidence="14 25" key="1">
    <citation type="submission" date="2019-12" db="EMBL/GenBank/DDBJ databases">
        <title>complete genome sequences of Aeromonas caviae str. WP2-W18-ESBL-01 isolated from wastewater treatment plant effluent.</title>
        <authorList>
            <person name="Sekizuka T."/>
            <person name="Itokawa K."/>
            <person name="Yatsu K."/>
            <person name="Inamine Y."/>
            <person name="Kuroda M."/>
        </authorList>
    </citation>
    <scope>NUCLEOTIDE SEQUENCE [LARGE SCALE GENOMIC DNA]</scope>
    <source>
        <strain evidence="14 25">WP2-W18-ESBL-01</strain>
    </source>
</reference>
<feature type="transmembrane region" description="Helical" evidence="13">
    <location>
        <begin position="289"/>
        <end position="309"/>
    </location>
</feature>
<evidence type="ECO:0000313" key="20">
    <source>
        <dbReference type="EMBL" id="MDH1897787.1"/>
    </source>
</evidence>
<evidence type="ECO:0000256" key="5">
    <source>
        <dbReference type="ARBA" id="ARBA00022475"/>
    </source>
</evidence>
<evidence type="ECO:0000313" key="28">
    <source>
        <dbReference type="Proteomes" id="UP001304847"/>
    </source>
</evidence>
<dbReference type="GO" id="GO:0015087">
    <property type="term" value="F:cobalt ion transmembrane transporter activity"/>
    <property type="evidence" value="ECO:0007669"/>
    <property type="project" value="UniProtKB-UniRule"/>
</dbReference>
<dbReference type="EMBL" id="CP120942">
    <property type="protein sequence ID" value="WFF99499.1"/>
    <property type="molecule type" value="Genomic_DNA"/>
</dbReference>
<comment type="similarity">
    <text evidence="2 13">Belongs to the CorA metal ion transporter (MIT) (TC 1.A.35) family.</text>
</comment>
<dbReference type="EMBL" id="JAOCIZ010000019">
    <property type="protein sequence ID" value="MDH1504735.1"/>
    <property type="molecule type" value="Genomic_DNA"/>
</dbReference>
<dbReference type="Proteomes" id="UP001161704">
    <property type="component" value="Unassembled WGS sequence"/>
</dbReference>
<dbReference type="EMBL" id="CP110176">
    <property type="protein sequence ID" value="UZC84647.1"/>
    <property type="molecule type" value="Genomic_DNA"/>
</dbReference>
<dbReference type="OrthoDB" id="9803416at2"/>
<dbReference type="GeneID" id="48822808"/>
<reference evidence="19" key="4">
    <citation type="submission" date="2022-09" db="EMBL/GenBank/DDBJ databases">
        <title>Intensive care unit water sources are persistently colonized with multi-drug resistant bacteria and are the site of extensive horizontal gene transfer of antibiotic resistance genes.</title>
        <authorList>
            <person name="Diorio-Toth L."/>
        </authorList>
    </citation>
    <scope>NUCLEOTIDE SEQUENCE</scope>
    <source>
        <strain evidence="19">GD03710</strain>
        <strain evidence="20">GD03796</strain>
    </source>
</reference>
<dbReference type="InterPro" id="IPR002523">
    <property type="entry name" value="MgTranspt_CorA/ZnTranspt_ZntB"/>
</dbReference>
<dbReference type="SUPFAM" id="SSF143865">
    <property type="entry name" value="CorA soluble domain-like"/>
    <property type="match status" value="1"/>
</dbReference>
<dbReference type="GO" id="GO:0015095">
    <property type="term" value="F:magnesium ion transmembrane transporter activity"/>
    <property type="evidence" value="ECO:0007669"/>
    <property type="project" value="UniProtKB-UniRule"/>
</dbReference>
<evidence type="ECO:0000313" key="16">
    <source>
        <dbReference type="EMBL" id="GJA53852.1"/>
    </source>
</evidence>
<dbReference type="Proteomes" id="UP001304847">
    <property type="component" value="Unassembled WGS sequence"/>
</dbReference>
<dbReference type="Pfam" id="PF01544">
    <property type="entry name" value="CorA"/>
    <property type="match status" value="1"/>
</dbReference>
<evidence type="ECO:0000256" key="11">
    <source>
        <dbReference type="ARBA" id="ARBA00023136"/>
    </source>
</evidence>
<protein>
    <recommendedName>
        <fullName evidence="3 13">Magnesium transport protein CorA</fullName>
    </recommendedName>
</protein>
<dbReference type="Proteomes" id="UP001163285">
    <property type="component" value="Chromosome"/>
</dbReference>
<dbReference type="PANTHER" id="PTHR47685">
    <property type="entry name" value="MAGNESIUM TRANSPORT PROTEIN CORA"/>
    <property type="match status" value="1"/>
</dbReference>
<dbReference type="EMBL" id="CP065937">
    <property type="protein sequence ID" value="QQA59906.1"/>
    <property type="molecule type" value="Genomic_DNA"/>
</dbReference>
<dbReference type="InterPro" id="IPR045861">
    <property type="entry name" value="CorA_cytoplasmic_dom"/>
</dbReference>
<dbReference type="EMBL" id="BPOP01000029">
    <property type="protein sequence ID" value="GJB92738.1"/>
    <property type="molecule type" value="Genomic_DNA"/>
</dbReference>
<comment type="subcellular location">
    <subcellularLocation>
        <location evidence="1">Cell inner membrane</location>
        <topology evidence="1">Multi-pass membrane protein</topology>
    </subcellularLocation>
    <subcellularLocation>
        <location evidence="13">Membrane</location>
        <topology evidence="13">Multi-pass membrane protein</topology>
    </subcellularLocation>
</comment>
<dbReference type="EMBL" id="BPNL01000011">
    <property type="protein sequence ID" value="GJA53852.1"/>
    <property type="molecule type" value="Genomic_DNA"/>
</dbReference>
<dbReference type="NCBIfam" id="TIGR00383">
    <property type="entry name" value="corA"/>
    <property type="match status" value="1"/>
</dbReference>
<keyword evidence="10 13" id="KW-0406">Ion transport</keyword>
<evidence type="ECO:0000313" key="25">
    <source>
        <dbReference type="Proteomes" id="UP000515756"/>
    </source>
</evidence>
<evidence type="ECO:0000256" key="3">
    <source>
        <dbReference type="ARBA" id="ARBA00019439"/>
    </source>
</evidence>
<dbReference type="Proteomes" id="UP000737420">
    <property type="component" value="Unassembled WGS sequence"/>
</dbReference>
<keyword evidence="9 13" id="KW-1133">Transmembrane helix</keyword>
<dbReference type="EMBL" id="BPNI01000018">
    <property type="protein sequence ID" value="GJA40538.1"/>
    <property type="molecule type" value="Genomic_DNA"/>
</dbReference>
<evidence type="ECO:0000313" key="22">
    <source>
        <dbReference type="EMBL" id="QQA59906.1"/>
    </source>
</evidence>
<keyword evidence="11 13" id="KW-0472">Membrane</keyword>
<reference evidence="23" key="6">
    <citation type="submission" date="2023-04" db="EMBL/GenBank/DDBJ databases">
        <title>Whole Genome Sequence of Multi-drug resistant Aeromonas caviae as a gut pathogen in newborn.</title>
        <authorList>
            <person name="Jadhav S.V."/>
            <person name="Saroj S.D."/>
            <person name="Saha U.B."/>
            <person name="Sen S."/>
            <person name="Kher A."/>
        </authorList>
    </citation>
    <scope>NUCLEOTIDE SEQUENCE</scope>
    <source>
        <strain evidence="23">SVJ23</strain>
    </source>
</reference>
<organism evidence="17 27">
    <name type="scientific">Aeromonas caviae</name>
    <name type="common">Aeromonas punctata</name>
    <dbReference type="NCBI Taxonomy" id="648"/>
    <lineage>
        <taxon>Bacteria</taxon>
        <taxon>Pseudomonadati</taxon>
        <taxon>Pseudomonadota</taxon>
        <taxon>Gammaproteobacteria</taxon>
        <taxon>Aeromonadales</taxon>
        <taxon>Aeromonadaceae</taxon>
        <taxon>Aeromonas</taxon>
    </lineage>
</organism>
<keyword evidence="4 13" id="KW-0813">Transport</keyword>
<evidence type="ECO:0000256" key="6">
    <source>
        <dbReference type="ARBA" id="ARBA00022519"/>
    </source>
</evidence>
<dbReference type="GO" id="GO:0015099">
    <property type="term" value="F:nickel cation transmembrane transporter activity"/>
    <property type="evidence" value="ECO:0007669"/>
    <property type="project" value="TreeGrafter"/>
</dbReference>
<evidence type="ECO:0000256" key="12">
    <source>
        <dbReference type="ARBA" id="ARBA00034269"/>
    </source>
</evidence>
<evidence type="ECO:0000256" key="13">
    <source>
        <dbReference type="RuleBase" id="RU362010"/>
    </source>
</evidence>
<dbReference type="GO" id="GO:0005886">
    <property type="term" value="C:plasma membrane"/>
    <property type="evidence" value="ECO:0007669"/>
    <property type="project" value="UniProtKB-SubCell"/>
</dbReference>
<dbReference type="GeneID" id="47845228"/>
<evidence type="ECO:0000256" key="10">
    <source>
        <dbReference type="ARBA" id="ARBA00023065"/>
    </source>
</evidence>
<dbReference type="CDD" id="cd12835">
    <property type="entry name" value="EcCorA-like_1"/>
    <property type="match status" value="1"/>
</dbReference>
<dbReference type="RefSeq" id="WP_005301617.1">
    <property type="nucleotide sequence ID" value="NZ_AP019195.1"/>
</dbReference>
<evidence type="ECO:0000256" key="4">
    <source>
        <dbReference type="ARBA" id="ARBA00022448"/>
    </source>
</evidence>
<comment type="catalytic activity">
    <reaction evidence="12">
        <text>Mg(2+)(in) = Mg(2+)(out)</text>
        <dbReference type="Rhea" id="RHEA:29827"/>
        <dbReference type="ChEBI" id="CHEBI:18420"/>
    </reaction>
</comment>
<dbReference type="Proteomes" id="UP000886939">
    <property type="component" value="Unassembled WGS sequence"/>
</dbReference>
<reference evidence="24" key="5">
    <citation type="submission" date="2023-03" db="EMBL/GenBank/DDBJ databases">
        <title>Aeromonas caviae strain AC1520.</title>
        <authorList>
            <person name="Xie T."/>
            <person name="Zhang Q."/>
            <person name="Deng J."/>
            <person name="Li X."/>
        </authorList>
    </citation>
    <scope>NUCLEOTIDE SEQUENCE</scope>
    <source>
        <strain evidence="24">AC1520</strain>
    </source>
</reference>
<proteinExistence type="inferred from homology"/>
<reference evidence="17 26" key="3">
    <citation type="submission" date="2021-07" db="EMBL/GenBank/DDBJ databases">
        <title>Draft genome sequence of carbapenem-resistant Aeromonas spp. in Japan.</title>
        <authorList>
            <person name="Maehana S."/>
            <person name="Suzuki M."/>
            <person name="Kitasato H."/>
        </authorList>
    </citation>
    <scope>NUCLEOTIDE SEQUENCE</scope>
    <source>
        <strain evidence="15">KAM343</strain>
        <strain evidence="16">KAM348</strain>
        <strain evidence="17">KAM351</strain>
        <strain evidence="18 26">KAM382</strain>
    </source>
</reference>
<sequence>MITAYILNNKVLDIVTLGPDDIVPDNTVWLDAYKPDTAEREWLTGLFLEEVPDKEELDDIEASARFYWDTDGLHIHSLFPQRIGRDTKGVHVSFTLRNNLLISIREDDIGLVRLLRHYMRQDRLEVEDALDILLEVQNLKVEYLSDLIEDGYKTLENTADQIFEPDQINPMLKELMAQEEANGQIRLSLHDTRRALRFLKRSLRQRMTGEQNKWIDEMLHDVESLLPHTQFLFDKINFQLEASMGVTNLEQNKVIKIFSVAAVIFLPPTLIASIYGMNFGRMPELAWEYGYPLSLVLMVMSSLGTGLFFKRKGWL</sequence>
<evidence type="ECO:0000256" key="8">
    <source>
        <dbReference type="ARBA" id="ARBA00022842"/>
    </source>
</evidence>
<keyword evidence="6" id="KW-0997">Cell inner membrane</keyword>
<evidence type="ECO:0000313" key="26">
    <source>
        <dbReference type="Proteomes" id="UP000737420"/>
    </source>
</evidence>
<keyword evidence="5 13" id="KW-1003">Cell membrane</keyword>
<dbReference type="Proteomes" id="UP001160758">
    <property type="component" value="Unassembled WGS sequence"/>
</dbReference>
<dbReference type="Proteomes" id="UP000887009">
    <property type="component" value="Unassembled WGS sequence"/>
</dbReference>
<dbReference type="Proteomes" id="UP000886934">
    <property type="component" value="Unassembled WGS sequence"/>
</dbReference>
<keyword evidence="7 13" id="KW-0812">Transmembrane</keyword>
<gene>
    <name evidence="13 17" type="primary">corA</name>
    <name evidence="22" type="ORF">JC965_16895</name>
    <name evidence="15" type="ORF">KAM343_13340</name>
    <name evidence="16" type="ORF">KAM348_12750</name>
    <name evidence="17" type="ORF">KAM351_38470</name>
    <name evidence="18" type="ORF">KAM382_27990</name>
    <name evidence="20" type="ORF">N5I07_09445</name>
    <name evidence="19" type="ORF">N5I20_06650</name>
    <name evidence="23" type="ORF">OJY61_12375</name>
    <name evidence="24" type="ORF">P5S46_07990</name>
    <name evidence="21" type="ORF">VCX44_16635</name>
    <name evidence="14" type="ORF">WP2W18E01_25850</name>
</gene>
<evidence type="ECO:0000256" key="7">
    <source>
        <dbReference type="ARBA" id="ARBA00022692"/>
    </source>
</evidence>
<dbReference type="AlphaFoldDB" id="A0A081LKN9"/>
<evidence type="ECO:0000256" key="2">
    <source>
        <dbReference type="ARBA" id="ARBA00009765"/>
    </source>
</evidence>
<evidence type="ECO:0000313" key="18">
    <source>
        <dbReference type="EMBL" id="GJB92738.1"/>
    </source>
</evidence>
<dbReference type="InterPro" id="IPR045863">
    <property type="entry name" value="CorA_TM1_TM2"/>
</dbReference>
<feature type="transmembrane region" description="Helical" evidence="13">
    <location>
        <begin position="254"/>
        <end position="277"/>
    </location>
</feature>
<evidence type="ECO:0000313" key="23">
    <source>
        <dbReference type="EMBL" id="UZC84647.1"/>
    </source>
</evidence>
<dbReference type="SUPFAM" id="SSF144083">
    <property type="entry name" value="Magnesium transport protein CorA, transmembrane region"/>
    <property type="match status" value="1"/>
</dbReference>
<dbReference type="EMBL" id="JAOCFT010000001">
    <property type="protein sequence ID" value="MDH1897787.1"/>
    <property type="molecule type" value="Genomic_DNA"/>
</dbReference>
<dbReference type="Proteomes" id="UP000515756">
    <property type="component" value="Chromosome"/>
</dbReference>
<dbReference type="InterPro" id="IPR004488">
    <property type="entry name" value="Mg/Co-transport_prot_CorA"/>
</dbReference>
<evidence type="ECO:0000256" key="1">
    <source>
        <dbReference type="ARBA" id="ARBA00004429"/>
    </source>
</evidence>
<evidence type="ECO:0000313" key="14">
    <source>
        <dbReference type="EMBL" id="BBQ31003.1"/>
    </source>
</evidence>